<protein>
    <submittedName>
        <fullName evidence="1">Uncharacterized protein</fullName>
    </submittedName>
</protein>
<name>A0A2P2P8D5_RHIMU</name>
<sequence>MFHGTNYSEDGTFISSYMAQRLSIYFIINMHGGELRVANQKYCETYWAK</sequence>
<dbReference type="AlphaFoldDB" id="A0A2P2P8D5"/>
<evidence type="ECO:0000313" key="1">
    <source>
        <dbReference type="EMBL" id="MBX50893.1"/>
    </source>
</evidence>
<reference evidence="1" key="1">
    <citation type="submission" date="2018-02" db="EMBL/GenBank/DDBJ databases">
        <title>Rhizophora mucronata_Transcriptome.</title>
        <authorList>
            <person name="Meera S.P."/>
            <person name="Sreeshan A."/>
            <person name="Augustine A."/>
        </authorList>
    </citation>
    <scope>NUCLEOTIDE SEQUENCE</scope>
    <source>
        <tissue evidence="1">Leaf</tissue>
    </source>
</reference>
<dbReference type="EMBL" id="GGEC01070409">
    <property type="protein sequence ID" value="MBX50893.1"/>
    <property type="molecule type" value="Transcribed_RNA"/>
</dbReference>
<organism evidence="1">
    <name type="scientific">Rhizophora mucronata</name>
    <name type="common">Asiatic mangrove</name>
    <dbReference type="NCBI Taxonomy" id="61149"/>
    <lineage>
        <taxon>Eukaryota</taxon>
        <taxon>Viridiplantae</taxon>
        <taxon>Streptophyta</taxon>
        <taxon>Embryophyta</taxon>
        <taxon>Tracheophyta</taxon>
        <taxon>Spermatophyta</taxon>
        <taxon>Magnoliopsida</taxon>
        <taxon>eudicotyledons</taxon>
        <taxon>Gunneridae</taxon>
        <taxon>Pentapetalae</taxon>
        <taxon>rosids</taxon>
        <taxon>fabids</taxon>
        <taxon>Malpighiales</taxon>
        <taxon>Rhizophoraceae</taxon>
        <taxon>Rhizophora</taxon>
    </lineage>
</organism>
<accession>A0A2P2P8D5</accession>
<proteinExistence type="predicted"/>